<feature type="region of interest" description="Disordered" evidence="1">
    <location>
        <begin position="281"/>
        <end position="403"/>
    </location>
</feature>
<protein>
    <recommendedName>
        <fullName evidence="5">Ribosomal protein s17</fullName>
    </recommendedName>
</protein>
<dbReference type="Proteomes" id="UP000076744">
    <property type="component" value="Unassembled WGS sequence"/>
</dbReference>
<feature type="chain" id="PRO_5007896178" description="Ribosomal protein s17" evidence="2">
    <location>
        <begin position="20"/>
        <end position="477"/>
    </location>
</feature>
<feature type="compositionally biased region" description="Gly residues" evidence="1">
    <location>
        <begin position="360"/>
        <end position="398"/>
    </location>
</feature>
<evidence type="ECO:0008006" key="5">
    <source>
        <dbReference type="Google" id="ProtNLM"/>
    </source>
</evidence>
<keyword evidence="4" id="KW-1185">Reference proteome</keyword>
<organism evidence="3 4">
    <name type="scientific">Cordyceps fumosorosea (strain ARSEF 2679)</name>
    <name type="common">Isaria fumosorosea</name>
    <dbReference type="NCBI Taxonomy" id="1081104"/>
    <lineage>
        <taxon>Eukaryota</taxon>
        <taxon>Fungi</taxon>
        <taxon>Dikarya</taxon>
        <taxon>Ascomycota</taxon>
        <taxon>Pezizomycotina</taxon>
        <taxon>Sordariomycetes</taxon>
        <taxon>Hypocreomycetidae</taxon>
        <taxon>Hypocreales</taxon>
        <taxon>Cordycipitaceae</taxon>
        <taxon>Cordyceps</taxon>
    </lineage>
</organism>
<evidence type="ECO:0000256" key="1">
    <source>
        <dbReference type="SAM" id="MobiDB-lite"/>
    </source>
</evidence>
<feature type="compositionally biased region" description="Gly residues" evidence="1">
    <location>
        <begin position="39"/>
        <end position="74"/>
    </location>
</feature>
<dbReference type="RefSeq" id="XP_018707621.1">
    <property type="nucleotide sequence ID" value="XM_018844855.1"/>
</dbReference>
<evidence type="ECO:0000313" key="4">
    <source>
        <dbReference type="Proteomes" id="UP000076744"/>
    </source>
</evidence>
<dbReference type="STRING" id="1081104.A0A168D500"/>
<dbReference type="AlphaFoldDB" id="A0A168D500"/>
<dbReference type="PANTHER" id="PTHR34587">
    <property type="entry name" value="VWFA DOMAIN-CONTAINING PROTEIN"/>
    <property type="match status" value="1"/>
</dbReference>
<comment type="caution">
    <text evidence="3">The sequence shown here is derived from an EMBL/GenBank/DDBJ whole genome shotgun (WGS) entry which is preliminary data.</text>
</comment>
<feature type="region of interest" description="Disordered" evidence="1">
    <location>
        <begin position="31"/>
        <end position="76"/>
    </location>
</feature>
<proteinExistence type="predicted"/>
<name>A0A168D500_CORFA</name>
<accession>A0A168D500</accession>
<dbReference type="OrthoDB" id="2336871at2759"/>
<dbReference type="PANTHER" id="PTHR34587:SF2">
    <property type="entry name" value="G-PROTEIN COUPLED RECEPTORS FAMILY 1 PROFILE DOMAIN-CONTAINING PROTEIN"/>
    <property type="match status" value="1"/>
</dbReference>
<feature type="signal peptide" evidence="2">
    <location>
        <begin position="1"/>
        <end position="19"/>
    </location>
</feature>
<gene>
    <name evidence="3" type="ORF">ISF_01248</name>
</gene>
<evidence type="ECO:0000313" key="3">
    <source>
        <dbReference type="EMBL" id="OAA72175.1"/>
    </source>
</evidence>
<dbReference type="GeneID" id="30017540"/>
<dbReference type="InterPro" id="IPR053216">
    <property type="entry name" value="Appressorial_penetr-assoc"/>
</dbReference>
<dbReference type="EMBL" id="AZHB01000002">
    <property type="protein sequence ID" value="OAA72175.1"/>
    <property type="molecule type" value="Genomic_DNA"/>
</dbReference>
<keyword evidence="2" id="KW-0732">Signal</keyword>
<sequence>MQLKAILTALVGAAMVVDAADMRRSPIHATLERRQRGGQQQGGGRQQQGGGGQQQGGGGQQQGGGGQQQGGGGNIQLDQDAIQAGSADDGNNPGSNEQAASQTSRNNFINFCSGQTLTNGKQIDTGSCNGIPMGQIPARQNMISAVMINPQNNDQIPAGQTFQIQVQLSNLAAGSFTNATTTYYSAPQALNRQGNVIGHTHVTVQDTGRSLNPKQPLDPQKFAFFKGINDAGNGQGLLSATVTGGLPPGNYRVCSMTSASNHQPVLMPIAQRGAQDDCVRFQAVGGGGGRNNQQQGGGNQQQGGGNQQQGGGNQQQGGGNQQQGGGRQQQGGGGQQQGAGGQQQGAGGLQNNGQVAGGNQQQGGGNQQQGGGNQQQGGGNQQQGGGNQQQGGGGGRGGASQANALGGVAAPAITQSNDRNRPFSVDGNSFTTKGDAVQRACDTQRAACQTGIQQGAVRNVQPQQCDSQLQQCVQELS</sequence>
<reference evidence="3 4" key="1">
    <citation type="journal article" date="2016" name="Genome Biol. Evol.">
        <title>Divergent and convergent evolution of fungal pathogenicity.</title>
        <authorList>
            <person name="Shang Y."/>
            <person name="Xiao G."/>
            <person name="Zheng P."/>
            <person name="Cen K."/>
            <person name="Zhan S."/>
            <person name="Wang C."/>
        </authorList>
    </citation>
    <scope>NUCLEOTIDE SEQUENCE [LARGE SCALE GENOMIC DNA]</scope>
    <source>
        <strain evidence="3 4">ARSEF 2679</strain>
    </source>
</reference>
<feature type="compositionally biased region" description="Gly residues" evidence="1">
    <location>
        <begin position="284"/>
        <end position="350"/>
    </location>
</feature>
<evidence type="ECO:0000256" key="2">
    <source>
        <dbReference type="SAM" id="SignalP"/>
    </source>
</evidence>